<gene>
    <name evidence="13" type="ORF">DGYR_LOCUS5578</name>
</gene>
<keyword evidence="3" id="KW-0678">Repressor</keyword>
<evidence type="ECO:0000256" key="6">
    <source>
        <dbReference type="ARBA" id="ARBA00023159"/>
    </source>
</evidence>
<dbReference type="SMART" id="SM01372">
    <property type="entry name" value="E2F_TDP"/>
    <property type="match status" value="2"/>
</dbReference>
<evidence type="ECO:0000256" key="8">
    <source>
        <dbReference type="ARBA" id="ARBA00023242"/>
    </source>
</evidence>
<accession>A0A7I8VQY9</accession>
<evidence type="ECO:0000259" key="12">
    <source>
        <dbReference type="SMART" id="SM01372"/>
    </source>
</evidence>
<evidence type="ECO:0000256" key="4">
    <source>
        <dbReference type="ARBA" id="ARBA00023015"/>
    </source>
</evidence>
<evidence type="ECO:0000256" key="11">
    <source>
        <dbReference type="SAM" id="MobiDB-lite"/>
    </source>
</evidence>
<comment type="caution">
    <text evidence="13">The sequence shown here is derived from an EMBL/GenBank/DDBJ whole genome shotgun (WGS) entry which is preliminary data.</text>
</comment>
<sequence>MSTLQETNETMVSFSSLPFSESITSGSIDRSDMLEMKDKTPSRKERIKTTSVSPNCNLKLLAAVSCEKAEKKKQGSSVFRPLFTDDNSMDSTTDSTSSSYECSVESELLFEDEVEAGISQTSGKQSKYTVHNRKNKSLGVLCHKFLSLFPENPDPSTIHEIPLDYVAKTLDVERRRIYDIVNVLESIEIVSRYGKNKYLWHGCSSLPVTLAKLLALAKKEGFIEYVDYMHKRSNLSSSKAKVYPAISSSIREHWEREKSMGILSQKFLMLFLIYRGKVVSMELASKVLMGDVQCDMSSESAKYKTKIRRLYDIANILASVKLVEKVYITNERGRKPGYKYIGPEIADTIEEKHFIERSFDANFNKPPITRHSFLNSEGSKNWPTLVKTRSASNLEDNAESASKRVKTLSKHTSFDQLVHVSNMELQKLRESEVPRVSRKNIQEIAHPSSFRQFVWSKKLVPMTIKDQNMQKITICLNPQANGIDSTNNDILSVPLKTPTNGNVNIRSVQSRYQRTLASPILVGPPNCDYKTPMAIASPKRDSNYNFFQPTPDDGFDSNSVQSTKISKLNVNVARQLQLADSV</sequence>
<keyword evidence="7 10" id="KW-0804">Transcription</keyword>
<keyword evidence="5 10" id="KW-0238">DNA-binding</keyword>
<feature type="domain" description="E2F/DP family winged-helix DNA-binding" evidence="12">
    <location>
        <begin position="133"/>
        <end position="202"/>
    </location>
</feature>
<evidence type="ECO:0000256" key="10">
    <source>
        <dbReference type="RuleBase" id="RU003796"/>
    </source>
</evidence>
<dbReference type="EMBL" id="CAJFCJ010000007">
    <property type="protein sequence ID" value="CAD5117004.1"/>
    <property type="molecule type" value="Genomic_DNA"/>
</dbReference>
<evidence type="ECO:0000313" key="14">
    <source>
        <dbReference type="Proteomes" id="UP000549394"/>
    </source>
</evidence>
<dbReference type="FunFam" id="1.10.10.10:FF:000073">
    <property type="entry name" value="E2F transcription factor 8"/>
    <property type="match status" value="1"/>
</dbReference>
<comment type="subcellular location">
    <subcellularLocation>
        <location evidence="1 10">Nucleus</location>
    </subcellularLocation>
</comment>
<comment type="similarity">
    <text evidence="2 10">Belongs to the E2F/DP family.</text>
</comment>
<proteinExistence type="inferred from homology"/>
<dbReference type="GO" id="GO:0000978">
    <property type="term" value="F:RNA polymerase II cis-regulatory region sequence-specific DNA binding"/>
    <property type="evidence" value="ECO:0007669"/>
    <property type="project" value="InterPro"/>
</dbReference>
<evidence type="ECO:0000256" key="9">
    <source>
        <dbReference type="ARBA" id="ARBA00023306"/>
    </source>
</evidence>
<dbReference type="SUPFAM" id="SSF46785">
    <property type="entry name" value="Winged helix' DNA-binding domain"/>
    <property type="match status" value="2"/>
</dbReference>
<dbReference type="InterPro" id="IPR036390">
    <property type="entry name" value="WH_DNA-bd_sf"/>
</dbReference>
<dbReference type="InterPro" id="IPR003316">
    <property type="entry name" value="E2F_WHTH_DNA-bd_dom"/>
</dbReference>
<dbReference type="InterPro" id="IPR015633">
    <property type="entry name" value="E2F"/>
</dbReference>
<name>A0A7I8VQY9_9ANNE</name>
<dbReference type="PANTHER" id="PTHR12081:SF7">
    <property type="entry name" value="TRANSCRIPTION FACTOR EFL-3"/>
    <property type="match status" value="1"/>
</dbReference>
<evidence type="ECO:0000256" key="7">
    <source>
        <dbReference type="ARBA" id="ARBA00023163"/>
    </source>
</evidence>
<protein>
    <submittedName>
        <fullName evidence="13">DgyrCDS5836</fullName>
    </submittedName>
</protein>
<evidence type="ECO:0000313" key="13">
    <source>
        <dbReference type="EMBL" id="CAD5117004.1"/>
    </source>
</evidence>
<dbReference type="GO" id="GO:0090575">
    <property type="term" value="C:RNA polymerase II transcription regulator complex"/>
    <property type="evidence" value="ECO:0007669"/>
    <property type="project" value="TreeGrafter"/>
</dbReference>
<dbReference type="GO" id="GO:0000981">
    <property type="term" value="F:DNA-binding transcription factor activity, RNA polymerase II-specific"/>
    <property type="evidence" value="ECO:0007669"/>
    <property type="project" value="TreeGrafter"/>
</dbReference>
<dbReference type="OrthoDB" id="5318at2759"/>
<dbReference type="PANTHER" id="PTHR12081">
    <property type="entry name" value="TRANSCRIPTION FACTOR E2F"/>
    <property type="match status" value="1"/>
</dbReference>
<dbReference type="Proteomes" id="UP000549394">
    <property type="component" value="Unassembled WGS sequence"/>
</dbReference>
<organism evidence="13 14">
    <name type="scientific">Dimorphilus gyrociliatus</name>
    <dbReference type="NCBI Taxonomy" id="2664684"/>
    <lineage>
        <taxon>Eukaryota</taxon>
        <taxon>Metazoa</taxon>
        <taxon>Spiralia</taxon>
        <taxon>Lophotrochozoa</taxon>
        <taxon>Annelida</taxon>
        <taxon>Polychaeta</taxon>
        <taxon>Polychaeta incertae sedis</taxon>
        <taxon>Dinophilidae</taxon>
        <taxon>Dimorphilus</taxon>
    </lineage>
</organism>
<feature type="domain" description="E2F/DP family winged-helix DNA-binding" evidence="12">
    <location>
        <begin position="255"/>
        <end position="342"/>
    </location>
</feature>
<keyword evidence="4 10" id="KW-0805">Transcription regulation</keyword>
<dbReference type="Gene3D" id="1.10.10.10">
    <property type="entry name" value="Winged helix-like DNA-binding domain superfamily/Winged helix DNA-binding domain"/>
    <property type="match status" value="2"/>
</dbReference>
<feature type="region of interest" description="Disordered" evidence="11">
    <location>
        <begin position="28"/>
        <end position="49"/>
    </location>
</feature>
<keyword evidence="14" id="KW-1185">Reference proteome</keyword>
<keyword evidence="8 10" id="KW-0539">Nucleus</keyword>
<keyword evidence="9" id="KW-0131">Cell cycle</keyword>
<dbReference type="AlphaFoldDB" id="A0A7I8VQY9"/>
<evidence type="ECO:0000256" key="3">
    <source>
        <dbReference type="ARBA" id="ARBA00022491"/>
    </source>
</evidence>
<dbReference type="FunFam" id="1.10.10.10:FF:000100">
    <property type="entry name" value="E2F transcription factor 8"/>
    <property type="match status" value="1"/>
</dbReference>
<evidence type="ECO:0000256" key="2">
    <source>
        <dbReference type="ARBA" id="ARBA00010940"/>
    </source>
</evidence>
<keyword evidence="6" id="KW-0010">Activator</keyword>
<dbReference type="Pfam" id="PF02319">
    <property type="entry name" value="WHD_E2F_TDP"/>
    <property type="match status" value="2"/>
</dbReference>
<evidence type="ECO:0000256" key="5">
    <source>
        <dbReference type="ARBA" id="ARBA00023125"/>
    </source>
</evidence>
<feature type="compositionally biased region" description="Basic and acidic residues" evidence="11">
    <location>
        <begin position="29"/>
        <end position="48"/>
    </location>
</feature>
<dbReference type="GO" id="GO:0045892">
    <property type="term" value="P:negative regulation of DNA-templated transcription"/>
    <property type="evidence" value="ECO:0007669"/>
    <property type="project" value="UniProtKB-ARBA"/>
</dbReference>
<evidence type="ECO:0000256" key="1">
    <source>
        <dbReference type="ARBA" id="ARBA00004123"/>
    </source>
</evidence>
<dbReference type="InterPro" id="IPR036388">
    <property type="entry name" value="WH-like_DNA-bd_sf"/>
</dbReference>
<reference evidence="13 14" key="1">
    <citation type="submission" date="2020-08" db="EMBL/GenBank/DDBJ databases">
        <authorList>
            <person name="Hejnol A."/>
        </authorList>
    </citation>
    <scope>NUCLEOTIDE SEQUENCE [LARGE SCALE GENOMIC DNA]</scope>
</reference>